<name>G0UML2_TRYCI</name>
<sequence length="110" mass="12418">MKLFFFKISCRCPSPTTREWCACAALVKDYRCRTTFVEMYMLRDVWICVCIYPSVCMCVRASCICVCVGVWVAVRASAVCAYVKGESSRAGGEAMVFLLLLLYCDGRFSQ</sequence>
<dbReference type="AlphaFoldDB" id="G0UML2"/>
<proteinExistence type="predicted"/>
<organism evidence="1">
    <name type="scientific">Trypanosoma congolense (strain IL3000)</name>
    <dbReference type="NCBI Taxonomy" id="1068625"/>
    <lineage>
        <taxon>Eukaryota</taxon>
        <taxon>Discoba</taxon>
        <taxon>Euglenozoa</taxon>
        <taxon>Kinetoplastea</taxon>
        <taxon>Metakinetoplastina</taxon>
        <taxon>Trypanosomatida</taxon>
        <taxon>Trypanosomatidae</taxon>
        <taxon>Trypanosoma</taxon>
        <taxon>Nannomonas</taxon>
    </lineage>
</organism>
<dbReference type="EMBL" id="HE575318">
    <property type="protein sequence ID" value="CCC90420.1"/>
    <property type="molecule type" value="Genomic_DNA"/>
</dbReference>
<protein>
    <submittedName>
        <fullName evidence="1">Uncharacterized protein</fullName>
    </submittedName>
</protein>
<evidence type="ECO:0000313" key="1">
    <source>
        <dbReference type="EMBL" id="CCC90420.1"/>
    </source>
</evidence>
<gene>
    <name evidence="1" type="ORF">TCIL3000_5_1200</name>
</gene>
<accession>G0UML2</accession>
<reference evidence="1" key="1">
    <citation type="journal article" date="2012" name="Proc. Natl. Acad. Sci. U.S.A.">
        <title>Antigenic diversity is generated by distinct evolutionary mechanisms in African trypanosome species.</title>
        <authorList>
            <person name="Jackson A.P."/>
            <person name="Berry A."/>
            <person name="Aslett M."/>
            <person name="Allison H.C."/>
            <person name="Burton P."/>
            <person name="Vavrova-Anderson J."/>
            <person name="Brown R."/>
            <person name="Browne H."/>
            <person name="Corton N."/>
            <person name="Hauser H."/>
            <person name="Gamble J."/>
            <person name="Gilderthorp R."/>
            <person name="Marcello L."/>
            <person name="McQuillan J."/>
            <person name="Otto T.D."/>
            <person name="Quail M.A."/>
            <person name="Sanders M.J."/>
            <person name="van Tonder A."/>
            <person name="Ginger M.L."/>
            <person name="Field M.C."/>
            <person name="Barry J.D."/>
            <person name="Hertz-Fowler C."/>
            <person name="Berriman M."/>
        </authorList>
    </citation>
    <scope>NUCLEOTIDE SEQUENCE</scope>
    <source>
        <strain evidence="1">IL3000</strain>
    </source>
</reference>